<accession>L1N877</accession>
<evidence type="ECO:0000256" key="5">
    <source>
        <dbReference type="SAM" id="Phobius"/>
    </source>
</evidence>
<protein>
    <submittedName>
        <fullName evidence="6">Sodium bile acid symporter family protein</fullName>
    </submittedName>
</protein>
<gene>
    <name evidence="6" type="ORF">HMPREF9151_01732</name>
</gene>
<proteinExistence type="predicted"/>
<evidence type="ECO:0000256" key="3">
    <source>
        <dbReference type="ARBA" id="ARBA00022989"/>
    </source>
</evidence>
<dbReference type="InterPro" id="IPR002657">
    <property type="entry name" value="BilAc:Na_symport/Acr3"/>
</dbReference>
<feature type="transmembrane region" description="Helical" evidence="5">
    <location>
        <begin position="231"/>
        <end position="255"/>
    </location>
</feature>
<name>L1N877_9BACT</name>
<feature type="transmembrane region" description="Helical" evidence="5">
    <location>
        <begin position="102"/>
        <end position="122"/>
    </location>
</feature>
<dbReference type="OrthoDB" id="9809647at2"/>
<dbReference type="PATRIC" id="fig|1127699.3.peg.1600"/>
<evidence type="ECO:0000256" key="4">
    <source>
        <dbReference type="ARBA" id="ARBA00023136"/>
    </source>
</evidence>
<keyword evidence="4 5" id="KW-0472">Membrane</keyword>
<evidence type="ECO:0000313" key="7">
    <source>
        <dbReference type="Proteomes" id="UP000010433"/>
    </source>
</evidence>
<organism evidence="6 7">
    <name type="scientific">Hoylesella saccharolytica F0055</name>
    <dbReference type="NCBI Taxonomy" id="1127699"/>
    <lineage>
        <taxon>Bacteria</taxon>
        <taxon>Pseudomonadati</taxon>
        <taxon>Bacteroidota</taxon>
        <taxon>Bacteroidia</taxon>
        <taxon>Bacteroidales</taxon>
        <taxon>Prevotellaceae</taxon>
        <taxon>Hoylesella</taxon>
    </lineage>
</organism>
<comment type="caution">
    <text evidence="6">The sequence shown here is derived from an EMBL/GenBank/DDBJ whole genome shotgun (WGS) entry which is preliminary data.</text>
</comment>
<comment type="subcellular location">
    <subcellularLocation>
        <location evidence="1">Membrane</location>
        <topology evidence="1">Multi-pass membrane protein</topology>
    </subcellularLocation>
</comment>
<keyword evidence="2 5" id="KW-0812">Transmembrane</keyword>
<dbReference type="HOGENOM" id="CLU_077393_0_0_10"/>
<feature type="transmembrane region" description="Helical" evidence="5">
    <location>
        <begin position="160"/>
        <end position="186"/>
    </location>
</feature>
<dbReference type="Pfam" id="PF01758">
    <property type="entry name" value="SBF"/>
    <property type="match status" value="1"/>
</dbReference>
<feature type="transmembrane region" description="Helical" evidence="5">
    <location>
        <begin position="276"/>
        <end position="299"/>
    </location>
</feature>
<evidence type="ECO:0000256" key="2">
    <source>
        <dbReference type="ARBA" id="ARBA00022692"/>
    </source>
</evidence>
<keyword evidence="7" id="KW-1185">Reference proteome</keyword>
<feature type="transmembrane region" description="Helical" evidence="5">
    <location>
        <begin position="71"/>
        <end position="90"/>
    </location>
</feature>
<keyword evidence="3 5" id="KW-1133">Transmembrane helix</keyword>
<dbReference type="GO" id="GO:0016020">
    <property type="term" value="C:membrane"/>
    <property type="evidence" value="ECO:0007669"/>
    <property type="project" value="UniProtKB-SubCell"/>
</dbReference>
<feature type="transmembrane region" description="Helical" evidence="5">
    <location>
        <begin position="7"/>
        <end position="26"/>
    </location>
</feature>
<dbReference type="RefSeq" id="WP_009163036.1">
    <property type="nucleotide sequence ID" value="NZ_KB291003.1"/>
</dbReference>
<feature type="transmembrane region" description="Helical" evidence="5">
    <location>
        <begin position="38"/>
        <end position="59"/>
    </location>
</feature>
<evidence type="ECO:0000313" key="6">
    <source>
        <dbReference type="EMBL" id="EKX99535.1"/>
    </source>
</evidence>
<reference evidence="6 7" key="1">
    <citation type="submission" date="2012-05" db="EMBL/GenBank/DDBJ databases">
        <authorList>
            <person name="Weinstock G."/>
            <person name="Sodergren E."/>
            <person name="Lobos E.A."/>
            <person name="Fulton L."/>
            <person name="Fulton R."/>
            <person name="Courtney L."/>
            <person name="Fronick C."/>
            <person name="O'Laughlin M."/>
            <person name="Godfrey J."/>
            <person name="Wilson R.M."/>
            <person name="Miner T."/>
            <person name="Farmer C."/>
            <person name="Delehaunty K."/>
            <person name="Cordes M."/>
            <person name="Minx P."/>
            <person name="Tomlinson C."/>
            <person name="Chen J."/>
            <person name="Wollam A."/>
            <person name="Pepin K.H."/>
            <person name="Bhonagiri V."/>
            <person name="Zhang X."/>
            <person name="Suruliraj S."/>
            <person name="Warren W."/>
            <person name="Mitreva M."/>
            <person name="Mardis E.R."/>
            <person name="Wilson R.K."/>
        </authorList>
    </citation>
    <scope>NUCLEOTIDE SEQUENCE [LARGE SCALE GENOMIC DNA]</scope>
    <source>
        <strain evidence="6 7">F0055</strain>
    </source>
</reference>
<feature type="transmembrane region" description="Helical" evidence="5">
    <location>
        <begin position="206"/>
        <end position="225"/>
    </location>
</feature>
<dbReference type="EMBL" id="AMEP01000101">
    <property type="protein sequence ID" value="EKX99535.1"/>
    <property type="molecule type" value="Genomic_DNA"/>
</dbReference>
<dbReference type="Proteomes" id="UP000010433">
    <property type="component" value="Unassembled WGS sequence"/>
</dbReference>
<dbReference type="Gene3D" id="1.20.1530.20">
    <property type="match status" value="1"/>
</dbReference>
<dbReference type="InterPro" id="IPR038770">
    <property type="entry name" value="Na+/solute_symporter_sf"/>
</dbReference>
<feature type="transmembrane region" description="Helical" evidence="5">
    <location>
        <begin position="134"/>
        <end position="154"/>
    </location>
</feature>
<sequence>MNIINLLKKFILPTGLAIGTIVYLLFSKVTFLQPIGDIVGPFLVSLLPIVIFIMLYITFCKIQITDLRPRPWHFILQAIRILLSAILILFITNTTDTTTKLILEGAFICVICPTAAAAPVITEKLGGSIASLTIYTILANIVTSIIIPLFFPLVEKSAEISFFTAFILILKRITFVLIVPLCLALLTRKFLPKIAACIKEMKNIAFYLWGFNLSIIMGLTIKNILSINVSGTVLACLLLLPLFISISLFAIGKMVGYKYGDSISAGQALGQKNTVVGIWLTITFLNPMASIAPCAYVVWQNLINAWQLWYKQKYGYLRW</sequence>
<dbReference type="AlphaFoldDB" id="L1N877"/>
<dbReference type="STRING" id="1127699.HMPREF9151_01732"/>
<evidence type="ECO:0000256" key="1">
    <source>
        <dbReference type="ARBA" id="ARBA00004141"/>
    </source>
</evidence>